<dbReference type="EMBL" id="CM018039">
    <property type="protein sequence ID" value="KAA8536037.1"/>
    <property type="molecule type" value="Genomic_DNA"/>
</dbReference>
<evidence type="ECO:0000313" key="1">
    <source>
        <dbReference type="EMBL" id="KAA8536037.1"/>
    </source>
</evidence>
<gene>
    <name evidence="1" type="ORF">F0562_028515</name>
</gene>
<name>A0A5J5B2L8_9ASTE</name>
<evidence type="ECO:0000313" key="2">
    <source>
        <dbReference type="Proteomes" id="UP000325577"/>
    </source>
</evidence>
<dbReference type="AlphaFoldDB" id="A0A5J5B2L8"/>
<reference evidence="1 2" key="1">
    <citation type="submission" date="2019-09" db="EMBL/GenBank/DDBJ databases">
        <title>A chromosome-level genome assembly of the Chinese tupelo Nyssa sinensis.</title>
        <authorList>
            <person name="Yang X."/>
            <person name="Kang M."/>
            <person name="Yang Y."/>
            <person name="Xiong H."/>
            <person name="Wang M."/>
            <person name="Zhang Z."/>
            <person name="Wang Z."/>
            <person name="Wu H."/>
            <person name="Ma T."/>
            <person name="Liu J."/>
            <person name="Xi Z."/>
        </authorList>
    </citation>
    <scope>NUCLEOTIDE SEQUENCE [LARGE SCALE GENOMIC DNA]</scope>
    <source>
        <strain evidence="1">J267</strain>
        <tissue evidence="1">Leaf</tissue>
    </source>
</reference>
<protein>
    <submittedName>
        <fullName evidence="1">Uncharacterized protein</fullName>
    </submittedName>
</protein>
<dbReference type="Proteomes" id="UP000325577">
    <property type="component" value="Linkage Group LG16"/>
</dbReference>
<proteinExistence type="predicted"/>
<organism evidence="1 2">
    <name type="scientific">Nyssa sinensis</name>
    <dbReference type="NCBI Taxonomy" id="561372"/>
    <lineage>
        <taxon>Eukaryota</taxon>
        <taxon>Viridiplantae</taxon>
        <taxon>Streptophyta</taxon>
        <taxon>Embryophyta</taxon>
        <taxon>Tracheophyta</taxon>
        <taxon>Spermatophyta</taxon>
        <taxon>Magnoliopsida</taxon>
        <taxon>eudicotyledons</taxon>
        <taxon>Gunneridae</taxon>
        <taxon>Pentapetalae</taxon>
        <taxon>asterids</taxon>
        <taxon>Cornales</taxon>
        <taxon>Nyssaceae</taxon>
        <taxon>Nyssa</taxon>
    </lineage>
</organism>
<accession>A0A5J5B2L8</accession>
<keyword evidence="2" id="KW-1185">Reference proteome</keyword>
<sequence length="70" mass="7729">MIIAEGRNGPYNNGDFTVITTCACDSAYSSIATSLYFSEDFQDVIWMTEGIMKMGDTDWTITKGLTRCGI</sequence>